<name>A0AC34R0T6_9BILA</name>
<sequence length="254" mass="26374">MCVAPNQVIEPPPKTCNCCPEQGIWSSWNEVNCSNTCGAYGTGFKRRTCLSEAIGCPCTGVATETGSCGLKLCSYPTKSCANGFKPKVLNNAFVCVNSSAAVQLTQCCPNEGLWNPWTEWSTCKTLCGGCSNITRTRTCASEPYGCPCKAAPTKESLPCNTLASPAPVTTTIPATTIPAPVWGEWTNTGCTDTCGMCGIVQRSRSCLSGACTGPSVQNSTTSCPDNLCAVGLGKPTCCPPSAIKAVNGKFVCGT</sequence>
<evidence type="ECO:0000313" key="1">
    <source>
        <dbReference type="Proteomes" id="UP000887576"/>
    </source>
</evidence>
<accession>A0AC34R0T6</accession>
<dbReference type="WBParaSite" id="JU765_v2.g2313.t1">
    <property type="protein sequence ID" value="JU765_v2.g2313.t1"/>
    <property type="gene ID" value="JU765_v2.g2313"/>
</dbReference>
<organism evidence="1 2">
    <name type="scientific">Panagrolaimus sp. JU765</name>
    <dbReference type="NCBI Taxonomy" id="591449"/>
    <lineage>
        <taxon>Eukaryota</taxon>
        <taxon>Metazoa</taxon>
        <taxon>Ecdysozoa</taxon>
        <taxon>Nematoda</taxon>
        <taxon>Chromadorea</taxon>
        <taxon>Rhabditida</taxon>
        <taxon>Tylenchina</taxon>
        <taxon>Panagrolaimomorpha</taxon>
        <taxon>Panagrolaimoidea</taxon>
        <taxon>Panagrolaimidae</taxon>
        <taxon>Panagrolaimus</taxon>
    </lineage>
</organism>
<reference evidence="2" key="1">
    <citation type="submission" date="2022-11" db="UniProtKB">
        <authorList>
            <consortium name="WormBaseParasite"/>
        </authorList>
    </citation>
    <scope>IDENTIFICATION</scope>
</reference>
<evidence type="ECO:0000313" key="2">
    <source>
        <dbReference type="WBParaSite" id="JU765_v2.g2313.t1"/>
    </source>
</evidence>
<dbReference type="Proteomes" id="UP000887576">
    <property type="component" value="Unplaced"/>
</dbReference>
<protein>
    <submittedName>
        <fullName evidence="2">Thrombospondin type 1 domain protein</fullName>
    </submittedName>
</protein>
<proteinExistence type="predicted"/>